<evidence type="ECO:0000259" key="2">
    <source>
        <dbReference type="Pfam" id="PF20157"/>
    </source>
</evidence>
<feature type="domain" description="Glycosyltransferase Maf N-terminal" evidence="2">
    <location>
        <begin position="9"/>
        <end position="229"/>
    </location>
</feature>
<gene>
    <name evidence="3" type="ORF">HHE94_11980</name>
</gene>
<dbReference type="PANTHER" id="PTHR41786:SF1">
    <property type="entry name" value="6-HYDROXYMETHYLPTERIN DIPHOSPHOKINASE MPTE-LIKE DOMAIN-CONTAINING PROTEIN"/>
    <property type="match status" value="1"/>
</dbReference>
<organism evidence="3 4">
    <name type="scientific">Pseudoalteromonas arctica</name>
    <dbReference type="NCBI Taxonomy" id="394751"/>
    <lineage>
        <taxon>Bacteria</taxon>
        <taxon>Pseudomonadati</taxon>
        <taxon>Pseudomonadota</taxon>
        <taxon>Gammaproteobacteria</taxon>
        <taxon>Alteromonadales</taxon>
        <taxon>Pseudoalteromonadaceae</taxon>
        <taxon>Pseudoalteromonas</taxon>
    </lineage>
</organism>
<dbReference type="PANTHER" id="PTHR41786">
    <property type="entry name" value="MOTILITY ACCESSORY FACTOR MAF"/>
    <property type="match status" value="1"/>
</dbReference>
<dbReference type="Pfam" id="PF01973">
    <property type="entry name" value="MptE-like"/>
    <property type="match status" value="1"/>
</dbReference>
<dbReference type="Pfam" id="PF20157">
    <property type="entry name" value="Maf_flag10_N"/>
    <property type="match status" value="1"/>
</dbReference>
<dbReference type="EMBL" id="JABBYB010000006">
    <property type="protein sequence ID" value="NMP03420.1"/>
    <property type="molecule type" value="Genomic_DNA"/>
</dbReference>
<evidence type="ECO:0000313" key="3">
    <source>
        <dbReference type="EMBL" id="NMP03420.1"/>
    </source>
</evidence>
<evidence type="ECO:0000313" key="4">
    <source>
        <dbReference type="Proteomes" id="UP000549590"/>
    </source>
</evidence>
<name>A0AAP6Y3Y2_9GAMM</name>
<dbReference type="Proteomes" id="UP000549590">
    <property type="component" value="Unassembled WGS sequence"/>
</dbReference>
<comment type="caution">
    <text evidence="3">The sequence shown here is derived from an EMBL/GenBank/DDBJ whole genome shotgun (WGS) entry which is preliminary data.</text>
</comment>
<evidence type="ECO:0000259" key="1">
    <source>
        <dbReference type="Pfam" id="PF01973"/>
    </source>
</evidence>
<protein>
    <submittedName>
        <fullName evidence="3">Motility associated factor glycosyltransferase family protein</fullName>
    </submittedName>
</protein>
<feature type="domain" description="6-hydroxymethylpterin diphosphokinase MptE-like" evidence="1">
    <location>
        <begin position="252"/>
        <end position="428"/>
    </location>
</feature>
<dbReference type="AlphaFoldDB" id="A0AAP6Y3Y2"/>
<sequence>MMLHATLLANLTLLKEKMPRVYDAFKDYKPTNTGVAIDDDGSENLFNNGKFAYTENPREFAKKQVNKFLKNPIYSHYNIKHAVDVGIVFKHSALLKSIHNVRNEETNNKVGRPTNENRLEFVCFLGGGLGYQIEELLNKKEVRNVFLFEPNFSSFYALLHCIELRPLFNKCLSQGGVFTIRVGGDEHTISNEISKLLMEQGHFNMSLIHYFKHYDSPLMTKSMDKMKEVAHRWHGGWGFFEDEIIGITHTLSNLKARFPVIKKTSSFKNKLKNTPVFIVANGPSLDSAIEFLQENKDSIIIVSCGTALKALLVNDIKPDIHIEMERTAGLSKHIEAIDNIDNITVKLNELNIIALNTVFDGILKRFKTAYLLTKINDGGGLLIQQLDKKQMYSYPIGTNPTVTNAALASVVELGFDKVYLIGADFGFISNEHHHSKHSAYYDSDYKDKEVMIDSMQSDKCVKGNFADTVFTNNLFDLSKSNIEILLGHYPHVKAFNTSNGAYINGAQPKKIKDIRIKNKLINKSAKVTSLLQDATSLTLLSEKSMDTCIVEIQNKTKVFLEQLITVTSPYFTTREELVDAFALQHKMLLKMRDENEVIYILVQGTFKYFQTYIMANTYFYDDLDKRIEFINACVDAFHDHLSDIYQEFISSYNKPAKV</sequence>
<dbReference type="Gene3D" id="3.90.1480.10">
    <property type="entry name" value="Alpha-2,3-sialyltransferase"/>
    <property type="match status" value="1"/>
</dbReference>
<dbReference type="InterPro" id="IPR045376">
    <property type="entry name" value="Maf_N"/>
</dbReference>
<accession>A0AAP6Y3Y2</accession>
<reference evidence="3 4" key="1">
    <citation type="submission" date="2020-04" db="EMBL/GenBank/DDBJ databases">
        <title>Genome sequencing and assembly of Pseudoalteromonas arctica.</title>
        <authorList>
            <person name="Cook G.M."/>
        </authorList>
    </citation>
    <scope>NUCLEOTIDE SEQUENCE [LARGE SCALE GENOMIC DNA]</scope>
    <source>
        <strain evidence="3 4">NEC-BIFX-2020_001</strain>
    </source>
</reference>
<dbReference type="InterPro" id="IPR002826">
    <property type="entry name" value="MptE-like"/>
</dbReference>
<proteinExistence type="predicted"/>